<evidence type="ECO:0000313" key="1">
    <source>
        <dbReference type="EMBL" id="GGE54738.1"/>
    </source>
</evidence>
<dbReference type="AlphaFoldDB" id="A0A917AJY8"/>
<proteinExistence type="predicted"/>
<protein>
    <submittedName>
        <fullName evidence="1">Uncharacterized protein</fullName>
    </submittedName>
</protein>
<sequence>MLTYIIFELAKVTKQLNRVDTLDPFHVVEMDQSRVYVESNVLDEEGMSGERNPSHFIVRFEDLQYALECLLYDRLLKDDDLEGSKEYTIFILSFLAQLPFINMEQQNDNYILSLKEFQTDKLPCEQYTNIMKLLHDTMNGEFDPANISQEFHGSQYTVKSRGRQDLRLLGFINEVNEMFIANYRQATDKVREIQQCLLDQDYFRISLYILDLLQNYSKSEKKEILLNIGMSIVRNSRGDNYQWRRNEHIM</sequence>
<gene>
    <name evidence="1" type="ORF">GCM10007140_01300</name>
</gene>
<evidence type="ECO:0000313" key="2">
    <source>
        <dbReference type="Proteomes" id="UP000605259"/>
    </source>
</evidence>
<comment type="caution">
    <text evidence="1">The sequence shown here is derived from an EMBL/GenBank/DDBJ whole genome shotgun (WGS) entry which is preliminary data.</text>
</comment>
<accession>A0A917AJY8</accession>
<organism evidence="1 2">
    <name type="scientific">Priestia taiwanensis</name>
    <dbReference type="NCBI Taxonomy" id="1347902"/>
    <lineage>
        <taxon>Bacteria</taxon>
        <taxon>Bacillati</taxon>
        <taxon>Bacillota</taxon>
        <taxon>Bacilli</taxon>
        <taxon>Bacillales</taxon>
        <taxon>Bacillaceae</taxon>
        <taxon>Priestia</taxon>
    </lineage>
</organism>
<dbReference type="EMBL" id="BMFK01000001">
    <property type="protein sequence ID" value="GGE54738.1"/>
    <property type="molecule type" value="Genomic_DNA"/>
</dbReference>
<reference evidence="1" key="2">
    <citation type="submission" date="2020-09" db="EMBL/GenBank/DDBJ databases">
        <authorList>
            <person name="Sun Q."/>
            <person name="Zhou Y."/>
        </authorList>
    </citation>
    <scope>NUCLEOTIDE SEQUENCE</scope>
    <source>
        <strain evidence="1">CGMCC 1.12698</strain>
    </source>
</reference>
<name>A0A917AJY8_9BACI</name>
<dbReference type="Proteomes" id="UP000605259">
    <property type="component" value="Unassembled WGS sequence"/>
</dbReference>
<keyword evidence="2" id="KW-1185">Reference proteome</keyword>
<reference evidence="1" key="1">
    <citation type="journal article" date="2014" name="Int. J. Syst. Evol. Microbiol.">
        <title>Complete genome sequence of Corynebacterium casei LMG S-19264T (=DSM 44701T), isolated from a smear-ripened cheese.</title>
        <authorList>
            <consortium name="US DOE Joint Genome Institute (JGI-PGF)"/>
            <person name="Walter F."/>
            <person name="Albersmeier A."/>
            <person name="Kalinowski J."/>
            <person name="Ruckert C."/>
        </authorList>
    </citation>
    <scope>NUCLEOTIDE SEQUENCE</scope>
    <source>
        <strain evidence="1">CGMCC 1.12698</strain>
    </source>
</reference>